<dbReference type="PANTHER" id="PTHR24123">
    <property type="entry name" value="ANKYRIN REPEAT-CONTAINING"/>
    <property type="match status" value="1"/>
</dbReference>
<feature type="compositionally biased region" description="Basic and acidic residues" evidence="5">
    <location>
        <begin position="869"/>
        <end position="879"/>
    </location>
</feature>
<feature type="domain" description="Death" evidence="6">
    <location>
        <begin position="138"/>
        <end position="216"/>
    </location>
</feature>
<dbReference type="InterPro" id="IPR040745">
    <property type="entry name" value="Ankyrin_UPA"/>
</dbReference>
<dbReference type="InterPro" id="IPR011029">
    <property type="entry name" value="DEATH-like_dom_sf"/>
</dbReference>
<feature type="region of interest" description="Disordered" evidence="5">
    <location>
        <begin position="466"/>
        <end position="490"/>
    </location>
</feature>
<evidence type="ECO:0000259" key="6">
    <source>
        <dbReference type="PROSITE" id="PS50017"/>
    </source>
</evidence>
<dbReference type="PANTHER" id="PTHR24123:SF141">
    <property type="entry name" value="ANKYRIN 2, ISOFORM U"/>
    <property type="match status" value="1"/>
</dbReference>
<dbReference type="Pfam" id="PF17809">
    <property type="entry name" value="UPA_2"/>
    <property type="match status" value="1"/>
</dbReference>
<dbReference type="EMBL" id="GEDC01027932">
    <property type="protein sequence ID" value="JAS09366.1"/>
    <property type="molecule type" value="Transcribed_RNA"/>
</dbReference>
<gene>
    <name evidence="7" type="ORF">g.34842</name>
</gene>
<dbReference type="CDD" id="cd08317">
    <property type="entry name" value="Death_ank"/>
    <property type="match status" value="1"/>
</dbReference>
<dbReference type="Gene3D" id="1.10.533.10">
    <property type="entry name" value="Death Domain, Fas"/>
    <property type="match status" value="1"/>
</dbReference>
<dbReference type="InterPro" id="IPR000488">
    <property type="entry name" value="Death_dom"/>
</dbReference>
<keyword evidence="4" id="KW-0472">Membrane</keyword>
<dbReference type="Gene3D" id="2.60.40.2660">
    <property type="match status" value="1"/>
</dbReference>
<proteinExistence type="predicted"/>
<evidence type="ECO:0000256" key="3">
    <source>
        <dbReference type="ARBA" id="ARBA00023043"/>
    </source>
</evidence>
<dbReference type="Pfam" id="PF00531">
    <property type="entry name" value="Death"/>
    <property type="match status" value="1"/>
</dbReference>
<feature type="region of interest" description="Disordered" evidence="5">
    <location>
        <begin position="866"/>
        <end position="897"/>
    </location>
</feature>
<reference evidence="7" key="1">
    <citation type="submission" date="2015-12" db="EMBL/GenBank/DDBJ databases">
        <title>De novo transcriptome assembly of four potential Pierce s Disease insect vectors from Arizona vineyards.</title>
        <authorList>
            <person name="Tassone E.E."/>
        </authorList>
    </citation>
    <scope>NUCLEOTIDE SEQUENCE</scope>
</reference>
<dbReference type="GO" id="GO:0016020">
    <property type="term" value="C:membrane"/>
    <property type="evidence" value="ECO:0007669"/>
    <property type="project" value="UniProtKB-SubCell"/>
</dbReference>
<organism evidence="7">
    <name type="scientific">Clastoptera arizonana</name>
    <name type="common">Arizona spittle bug</name>
    <dbReference type="NCBI Taxonomy" id="38151"/>
    <lineage>
        <taxon>Eukaryota</taxon>
        <taxon>Metazoa</taxon>
        <taxon>Ecdysozoa</taxon>
        <taxon>Arthropoda</taxon>
        <taxon>Hexapoda</taxon>
        <taxon>Insecta</taxon>
        <taxon>Pterygota</taxon>
        <taxon>Neoptera</taxon>
        <taxon>Paraneoptera</taxon>
        <taxon>Hemiptera</taxon>
        <taxon>Auchenorrhyncha</taxon>
        <taxon>Cercopoidea</taxon>
        <taxon>Clastopteridae</taxon>
        <taxon>Clastoptera</taxon>
    </lineage>
</organism>
<comment type="subcellular location">
    <subcellularLocation>
        <location evidence="1">Membrane</location>
    </subcellularLocation>
</comment>
<evidence type="ECO:0000256" key="1">
    <source>
        <dbReference type="ARBA" id="ARBA00004370"/>
    </source>
</evidence>
<feature type="non-terminal residue" evidence="7">
    <location>
        <position position="1619"/>
    </location>
</feature>
<evidence type="ECO:0000256" key="2">
    <source>
        <dbReference type="ARBA" id="ARBA00022737"/>
    </source>
</evidence>
<dbReference type="PROSITE" id="PS50017">
    <property type="entry name" value="DEATH_DOMAIN"/>
    <property type="match status" value="1"/>
</dbReference>
<accession>A0A1B6C798</accession>
<dbReference type="GO" id="GO:0007165">
    <property type="term" value="P:signal transduction"/>
    <property type="evidence" value="ECO:0007669"/>
    <property type="project" value="InterPro"/>
</dbReference>
<evidence type="ECO:0000313" key="7">
    <source>
        <dbReference type="EMBL" id="JAS09366.1"/>
    </source>
</evidence>
<dbReference type="SUPFAM" id="SSF47986">
    <property type="entry name" value="DEATH domain"/>
    <property type="match status" value="1"/>
</dbReference>
<dbReference type="SMART" id="SM00005">
    <property type="entry name" value="DEATH"/>
    <property type="match status" value="1"/>
</dbReference>
<keyword evidence="3" id="KW-0040">ANK repeat</keyword>
<protein>
    <recommendedName>
        <fullName evidence="6">Death domain-containing protein</fullName>
    </recommendedName>
</protein>
<name>A0A1B6C798_9HEMI</name>
<evidence type="ECO:0000256" key="5">
    <source>
        <dbReference type="SAM" id="MobiDB-lite"/>
    </source>
</evidence>
<keyword evidence="2" id="KW-0677">Repeat</keyword>
<dbReference type="InterPro" id="IPR051165">
    <property type="entry name" value="Multifunctional_ANK_Repeat"/>
</dbReference>
<feature type="compositionally biased region" description="Polar residues" evidence="5">
    <location>
        <begin position="884"/>
        <end position="897"/>
    </location>
</feature>
<sequence length="1619" mass="184654">MTDDKEDKTLEHQEHFTEVAKSRDVEVLEGKLQYVEFAGNLIPVTKSGEQLQLGFRAFRENRLPFTVRVKDPHADTIGRTLFMREAKVSKGEAPQQPICILNIVLPDEIIPETGVVENDLNKYNYIKDSRDLHCYQQAELRLSDISNLLGKDWVNLAEELNISTSDINKIKTDYVNSDAKQGLSMLRLWLQKAGNKAQANVLETALSKVGRDDIIQQCNFNTTNQSGFDLLKQELRPSKDHNLKYNYRVDNIYSDQDIMKDSESIEELSRLSLRKTGELTEKDDKEETKYIGEEKEIEEKKISVSERRKEIELRISQDKEKSVDKQLTKVVDVGDLVLIQKQNKVEDLTEKEISEEKLFSSEEKEPSDLTFEEKRLSFEQGKRLIEMKPDKKKLNTQKDVDIYPSEQINKTEAQLDSFHEITTSMGQALDQQTEDAHKDVLRRNSELFEGVSQGLVGLEKTCTSQQQDLLSPKVSKTPPPSPAEFKETTGSTWKVEEDVPLAEKIVEDWSVTKKPESIIDAEQLGKSKDKDSFTLKTVQTGLAAKVENGRNNLKEDFVGTISLEQYPSKTLQTETIKINNEIDRLEKEVEYESTNNHNGKPNEKSFVGKVSKKIFGVFKKNDSLKTRTNVKDEIKEKYLQPNQKEKLEEIVTYVANDDIKETNISSNSESINMCEDNKEIDDAQMNFSTIENITKNNGPSDNAVFIPNEKECLINTTTMQMPKSDENIRSNLETKTDIILDDVVEQTTLFKEDLVDFVNNKVDTLVQNEKVLLKDDMFENPPEAIKNDQTITIIEGMPTNKTSFEIKNIENVKISPLSLEVKNSMSDSSPSIEDTNFKYVQTSITEFMNESVLNDLKQEKNDNISTLHHNKDSESESKDFSSNTGSQNDKSVLQNESMQENYKLKRLTGNSACEMNEEITHNIEKMKTEVEQNDLAMLRTIINRNDSISVENENKISQVEDVPNIEFIETVDNKSMTSKQNHTTQKTSNIDKNVNQNENTFKIHLIEKQIICSSQDHKIIDENTLKDNKEDNNLHFTNNEQRKNQNIDDIILDSNKLDLKKTEDIQVVNVANEDLKETEALKNANRINIIKTNISDNGTEDFTLLDNQDKKCLNMNLAALDCNVNKVLGPKKEDANISEVKETTKYVVDDTSKNLSSIFPKGSNNSDNLLRTYSFENMTADTGVCTTDLNRTSSRREDEKFTNMLLDMLIEQESIKNYGDNQASTSNEFYKLPVNCIQNNTDVTEKWIHQPDNSCLSKNEIENQIGQEESDQFKGYKVPYVTTPTLQRRGLGGSQRLSREERPILRDVSHLVSESSSDEEEHGYIVTEPLEKSPQNHRKVTFTFDSEEDGHFQTLSDNSEVDFEEISQTTNTKNKTDCDISQDEKLKFEVKDNKQINQIEKIFEHIASETLETTDSNVVPVIEHEFQRMASQLSNEEVEECVTVWEDGGLTLSSDWDSKDKTSGNLQYDIEKLKEVSRNPLKIRDELINVDGSNVNVPSSMFWAFENIPSQHSVIEPDDLDIPIKTNGKVLETLCLTDRKILMIETSSDMTLKLNKSDSNSNCRHLSPLFIVSARQPCNLMDSPLGQTIPFSVSPITKDDTMDDEMMKLSQGTTEGEDN</sequence>
<evidence type="ECO:0000256" key="4">
    <source>
        <dbReference type="ARBA" id="ARBA00023136"/>
    </source>
</evidence>